<dbReference type="InterPro" id="IPR013087">
    <property type="entry name" value="Znf_C2H2_type"/>
</dbReference>
<organism evidence="3 4">
    <name type="scientific">Caenorhabditis elegans</name>
    <dbReference type="NCBI Taxonomy" id="6239"/>
    <lineage>
        <taxon>Eukaryota</taxon>
        <taxon>Metazoa</taxon>
        <taxon>Ecdysozoa</taxon>
        <taxon>Nematoda</taxon>
        <taxon>Chromadorea</taxon>
        <taxon>Rhabditida</taxon>
        <taxon>Rhabditina</taxon>
        <taxon>Rhabditomorpha</taxon>
        <taxon>Rhabditoidea</taxon>
        <taxon>Rhabditidae</taxon>
        <taxon>Peloderinae</taxon>
        <taxon>Caenorhabditis</taxon>
    </lineage>
</organism>
<dbReference type="AGR" id="WB:WBGene00011956"/>
<dbReference type="InParanoid" id="Q22696"/>
<sequence length="316" mass="35216">MYVVINIDPGSTLNELMAFMTQKTITFSVTDQLSRLCDRTANGDRREVCTQTDDNCFDPPPNKKSKGYNGEDYGSPCSSATPSEPVDLGILTKTNGNSNGNHNWDTESKVLRGLIRSENGRSKSSIKEEPEEASVEDDISTEYMQNQLMQALFPKNQNGSGLANFASLEDNESIEGESGGLSDLGGFNMDSSSPASAIRYKPAYASTKRGVCRVCNREVSLITTHRRRHAITHLGFKTLKCALCYKFFSRQDLATGHFKKDHPTSEFMPFVDTMSPEDERQLVVMMELCFPEETGPRKRKDTDPKKQKVGEVEDSF</sequence>
<dbReference type="PaxDb" id="6239-T23F11.4"/>
<proteinExistence type="predicted"/>
<dbReference type="Bgee" id="WBGene00011956">
    <property type="expression patterns" value="Expressed in pharyngeal muscle cell (C elegans) and 4 other cell types or tissues"/>
</dbReference>
<dbReference type="RefSeq" id="NP_497952.1">
    <property type="nucleotide sequence ID" value="NM_065551.3"/>
</dbReference>
<evidence type="ECO:0000256" key="1">
    <source>
        <dbReference type="SAM" id="MobiDB-lite"/>
    </source>
</evidence>
<dbReference type="PIR" id="T25179">
    <property type="entry name" value="T25179"/>
</dbReference>
<dbReference type="FunCoup" id="Q22696">
    <property type="interactions" value="1389"/>
</dbReference>
<dbReference type="IntAct" id="Q22696">
    <property type="interactions" value="6"/>
</dbReference>
<feature type="region of interest" description="Disordered" evidence="1">
    <location>
        <begin position="294"/>
        <end position="316"/>
    </location>
</feature>
<protein>
    <submittedName>
        <fullName evidence="3">C2H2-type domain-containing protein</fullName>
    </submittedName>
</protein>
<dbReference type="PROSITE" id="PS00028">
    <property type="entry name" value="ZINC_FINGER_C2H2_1"/>
    <property type="match status" value="1"/>
</dbReference>
<name>Q22696_CAEEL</name>
<feature type="compositionally biased region" description="Polar residues" evidence="1">
    <location>
        <begin position="92"/>
        <end position="103"/>
    </location>
</feature>
<accession>Q22696</accession>
<dbReference type="GeneID" id="175612"/>
<feature type="region of interest" description="Disordered" evidence="1">
    <location>
        <begin position="49"/>
        <end position="106"/>
    </location>
</feature>
<dbReference type="DIP" id="DIP-24429N"/>
<evidence type="ECO:0000313" key="3">
    <source>
        <dbReference type="EMBL" id="CAA86459.1"/>
    </source>
</evidence>
<dbReference type="AlphaFoldDB" id="Q22696"/>
<dbReference type="eggNOG" id="ENOG502TG41">
    <property type="taxonomic scope" value="Eukaryota"/>
</dbReference>
<dbReference type="KEGG" id="cel:CELE_T23F11.4"/>
<reference evidence="3 4" key="1">
    <citation type="journal article" date="1998" name="Science">
        <title>Genome sequence of the nematode C. elegans: a platform for investigating biology.</title>
        <authorList>
            <consortium name="The C. elegans sequencing consortium"/>
            <person name="Sulson J.E."/>
            <person name="Waterston R."/>
        </authorList>
    </citation>
    <scope>NUCLEOTIDE SEQUENCE [LARGE SCALE GENOMIC DNA]</scope>
    <source>
        <strain evidence="3 4">Bristol N2</strain>
    </source>
</reference>
<gene>
    <name evidence="3" type="ORF">CELE_T23F11.4</name>
    <name evidence="3 5" type="ORF">T23F11.4</name>
</gene>
<dbReference type="HOGENOM" id="CLU_880639_0_0_1"/>
<dbReference type="Proteomes" id="UP000001940">
    <property type="component" value="Chromosome III"/>
</dbReference>
<dbReference type="OMA" id="GHFKKDH"/>
<dbReference type="OrthoDB" id="10066279at2759"/>
<dbReference type="CTD" id="175612"/>
<evidence type="ECO:0000313" key="4">
    <source>
        <dbReference type="Proteomes" id="UP000001940"/>
    </source>
</evidence>
<dbReference type="WormBase" id="T23F11.4">
    <property type="protein sequence ID" value="CE01097"/>
    <property type="gene ID" value="WBGene00011956"/>
</dbReference>
<dbReference type="EMBL" id="BX284603">
    <property type="protein sequence ID" value="CAA86459.1"/>
    <property type="molecule type" value="Genomic_DNA"/>
</dbReference>
<evidence type="ECO:0000259" key="2">
    <source>
        <dbReference type="PROSITE" id="PS00028"/>
    </source>
</evidence>
<dbReference type="Gene3D" id="3.30.160.60">
    <property type="entry name" value="Classic Zinc Finger"/>
    <property type="match status" value="1"/>
</dbReference>
<feature type="domain" description="C2H2-type" evidence="2">
    <location>
        <begin position="241"/>
        <end position="262"/>
    </location>
</feature>
<evidence type="ECO:0000313" key="5">
    <source>
        <dbReference type="WormBase" id="T23F11.4"/>
    </source>
</evidence>
<keyword evidence="4" id="KW-1185">Reference proteome</keyword>
<dbReference type="UCSC" id="T23F11.4">
    <property type="organism name" value="c. elegans"/>
</dbReference>